<accession>A0ACB8R1D9</accession>
<evidence type="ECO:0000313" key="2">
    <source>
        <dbReference type="Proteomes" id="UP000814033"/>
    </source>
</evidence>
<evidence type="ECO:0000313" key="1">
    <source>
        <dbReference type="EMBL" id="KAI0037919.1"/>
    </source>
</evidence>
<dbReference type="EMBL" id="MU276660">
    <property type="protein sequence ID" value="KAI0037919.1"/>
    <property type="molecule type" value="Genomic_DNA"/>
</dbReference>
<reference evidence="1" key="2">
    <citation type="journal article" date="2022" name="New Phytol.">
        <title>Evolutionary transition to the ectomycorrhizal habit in the genomes of a hyperdiverse lineage of mushroom-forming fungi.</title>
        <authorList>
            <person name="Looney B."/>
            <person name="Miyauchi S."/>
            <person name="Morin E."/>
            <person name="Drula E."/>
            <person name="Courty P.E."/>
            <person name="Kohler A."/>
            <person name="Kuo A."/>
            <person name="LaButti K."/>
            <person name="Pangilinan J."/>
            <person name="Lipzen A."/>
            <person name="Riley R."/>
            <person name="Andreopoulos W."/>
            <person name="He G."/>
            <person name="Johnson J."/>
            <person name="Nolan M."/>
            <person name="Tritt A."/>
            <person name="Barry K.W."/>
            <person name="Grigoriev I.V."/>
            <person name="Nagy L.G."/>
            <person name="Hibbett D."/>
            <person name="Henrissat B."/>
            <person name="Matheny P.B."/>
            <person name="Labbe J."/>
            <person name="Martin F.M."/>
        </authorList>
    </citation>
    <scope>NUCLEOTIDE SEQUENCE</scope>
    <source>
        <strain evidence="1">FP105234-sp</strain>
    </source>
</reference>
<protein>
    <submittedName>
        <fullName evidence="1">Uncharacterized protein</fullName>
    </submittedName>
</protein>
<comment type="caution">
    <text evidence="1">The sequence shown here is derived from an EMBL/GenBank/DDBJ whole genome shotgun (WGS) entry which is preliminary data.</text>
</comment>
<gene>
    <name evidence="1" type="ORF">FA95DRAFT_1613779</name>
</gene>
<dbReference type="Proteomes" id="UP000814033">
    <property type="component" value="Unassembled WGS sequence"/>
</dbReference>
<reference evidence="1" key="1">
    <citation type="submission" date="2021-02" db="EMBL/GenBank/DDBJ databases">
        <authorList>
            <consortium name="DOE Joint Genome Institute"/>
            <person name="Ahrendt S."/>
            <person name="Looney B.P."/>
            <person name="Miyauchi S."/>
            <person name="Morin E."/>
            <person name="Drula E."/>
            <person name="Courty P.E."/>
            <person name="Chicoki N."/>
            <person name="Fauchery L."/>
            <person name="Kohler A."/>
            <person name="Kuo A."/>
            <person name="Labutti K."/>
            <person name="Pangilinan J."/>
            <person name="Lipzen A."/>
            <person name="Riley R."/>
            <person name="Andreopoulos W."/>
            <person name="He G."/>
            <person name="Johnson J."/>
            <person name="Barry K.W."/>
            <person name="Grigoriev I.V."/>
            <person name="Nagy L."/>
            <person name="Hibbett D."/>
            <person name="Henrissat B."/>
            <person name="Matheny P.B."/>
            <person name="Labbe J."/>
            <person name="Martin F."/>
        </authorList>
    </citation>
    <scope>NUCLEOTIDE SEQUENCE</scope>
    <source>
        <strain evidence="1">FP105234-sp</strain>
    </source>
</reference>
<organism evidence="1 2">
    <name type="scientific">Auriscalpium vulgare</name>
    <dbReference type="NCBI Taxonomy" id="40419"/>
    <lineage>
        <taxon>Eukaryota</taxon>
        <taxon>Fungi</taxon>
        <taxon>Dikarya</taxon>
        <taxon>Basidiomycota</taxon>
        <taxon>Agaricomycotina</taxon>
        <taxon>Agaricomycetes</taxon>
        <taxon>Russulales</taxon>
        <taxon>Auriscalpiaceae</taxon>
        <taxon>Auriscalpium</taxon>
    </lineage>
</organism>
<sequence length="1070" mass="117463">MDDSMDDSKDNSMDNSTDNSRDNSTDNSMDAANRTATVNHHICLWPSYSQFPTCRRVPSQKGVASPGLWDPGCKFLPEHGLSVIRDDIGVRGDEGGVDKEAIESYFEPRGLQKQLGIAQVMEMEVERSSNMLVARPNEITPSTAEFEICDLGANLPLDNILGTMQVDAGTWGTERIQQEQHVNGTDDGERLEIPDQHAKDKLAFRSHSRLPFGTTLSGIQPTHPAIDEFIFDTIPLTITPTAVLSPPPPLPPPSNSGHTYPLSPVWTLKNDSRWMRGCCYTAPKSSHPGALDAERTFMMNITLPPNISPLWDEEHHRYVVHDIPGMVRMPAGIPFVFEVDGKPERPVTSFVLHTLDSLSQHPEYPTIKSLLTELFFISFGRVGDNGEILIRPLFTYDDLKRNDRSVQPSKSAATMYDGSYNLAATLEKGNGKGTVVPAVQAAYSSAKETINRVLIILHQLYRLIMPWSLSKQEMDINDFHSGINNVFSIGGMLACGTSVQMNISSSLSGGDLLKQLGSQGWVHLDGGDDFTRPSLFPLFFRLPEGADPGPFLLLRGGLYCRETQTWVVLLVFRGNDLHSGFSPSSQSHGSLLDAGSLDDLSKTWDNAGKVNRCGYVVYHSAQATQRASAMSVTPATRFGNFGTRSATELKSLNFSEHGRHILGTPEDAASRLAHELTFQFMNGLAAAGLQPTFTANHLLDRLRFYAPDTETSQPVRLTAYDPAGKEDWISRMESYYAGQWANNSDISLGMTKEAYKRHQIQLRSNVGGGSLNGLELRSITVTKSVASPSKDPHPKIRTVLAKIRGGLDKITWKVVTESGAELLLDQDENPWLQSENAAVFQQFIASEHRSQLPEVPIFFDIAGPLTSRNSDVDPSPSSATAVRADVDREPSAQVDSEVLDASSQMQEAPTSFDLDFAGAALSSNSVVQPSPSTIPAVRTDDDLELSAQADWCMSDTSSLTSLESSDDDEPTTPSKRKRTPSNLEEPSRKRAKSTAQHSVNGGVENSDGTSATEHPPRDSRSMSQASASDDEFEIEAVVDHSHRASGVWYKVRYKGYLPSEDLWHEISNLP</sequence>
<proteinExistence type="predicted"/>
<keyword evidence="2" id="KW-1185">Reference proteome</keyword>
<name>A0ACB8R1D9_9AGAM</name>